<dbReference type="Pfam" id="PF00571">
    <property type="entry name" value="CBS"/>
    <property type="match status" value="2"/>
</dbReference>
<dbReference type="EMBL" id="JAVQLW010000001">
    <property type="protein sequence ID" value="MDS9466454.1"/>
    <property type="molecule type" value="Genomic_DNA"/>
</dbReference>
<comment type="subcellular location">
    <subcellularLocation>
        <location evidence="1">Cell membrane</location>
        <topology evidence="1">Multi-pass membrane protein</topology>
    </subcellularLocation>
</comment>
<dbReference type="PANTHER" id="PTHR43099:SF5">
    <property type="entry name" value="HLYC_CORC FAMILY TRANSPORTER"/>
    <property type="match status" value="1"/>
</dbReference>
<dbReference type="InterPro" id="IPR044751">
    <property type="entry name" value="Ion_transp-like_CBS"/>
</dbReference>
<dbReference type="InterPro" id="IPR002550">
    <property type="entry name" value="CNNM"/>
</dbReference>
<keyword evidence="3" id="KW-1003">Cell membrane</keyword>
<keyword evidence="5" id="KW-0677">Repeat</keyword>
<sequence length="425" mass="45597">MWIEIAIVVLLTLLNGLLAMSELAIVSSRPARLKVLADRGNRGAATAIELAEQPGRFLSSVQIGITLVGVLSGAFSGATLGARLAAALPGWGVPTSLAQPLGMGGVVVAITYLSLILGELVPKQIALRSPETVAARVAPLMRGISRAAAPLVWLLDRSGKLVLALLRQTGDDNRGISDEEIRLVIAEAENAGVIHRAETEMIAGVMRIADRSARGLMTPRRDIPAIDLGDGHDEIARKFKESHRTRLPVSDGDEDNLIGVVASADLIGVNDQSFDLREAMKPAPIIPETMDAPEVISRLRASPGQMLLVYDEYGHFEGVVTPMDVLEAITGEFSGMDDDEPKLVLRDDGSLLVAGWMPVDEFADRLAVPLDDDRDYSTVAGLVLDLAGAIPQVGDRVEWDGWRIEVVDLDGRRIDKLLVSRPTRG</sequence>
<dbReference type="InterPro" id="IPR036318">
    <property type="entry name" value="FAD-bd_PCMH-like_sf"/>
</dbReference>
<dbReference type="InterPro" id="IPR051676">
    <property type="entry name" value="UPF0053_domain"/>
</dbReference>
<evidence type="ECO:0000256" key="3">
    <source>
        <dbReference type="ARBA" id="ARBA00022475"/>
    </source>
</evidence>
<dbReference type="Pfam" id="PF01595">
    <property type="entry name" value="CNNM"/>
    <property type="match status" value="1"/>
</dbReference>
<evidence type="ECO:0000256" key="9">
    <source>
        <dbReference type="PROSITE-ProRule" id="PRU00703"/>
    </source>
</evidence>
<accession>A0ABU2HN46</accession>
<evidence type="ECO:0000256" key="8">
    <source>
        <dbReference type="ARBA" id="ARBA00023136"/>
    </source>
</evidence>
<comment type="caution">
    <text evidence="14">The sequence shown here is derived from an EMBL/GenBank/DDBJ whole genome shotgun (WGS) entry which is preliminary data.</text>
</comment>
<feature type="transmembrane region" description="Helical" evidence="11">
    <location>
        <begin position="97"/>
        <end position="118"/>
    </location>
</feature>
<dbReference type="SUPFAM" id="SSF54631">
    <property type="entry name" value="CBS-domain pair"/>
    <property type="match status" value="1"/>
</dbReference>
<dbReference type="InterPro" id="IPR005170">
    <property type="entry name" value="Transptr-assoc_dom"/>
</dbReference>
<evidence type="ECO:0000256" key="1">
    <source>
        <dbReference type="ARBA" id="ARBA00004651"/>
    </source>
</evidence>
<dbReference type="RefSeq" id="WP_311158645.1">
    <property type="nucleotide sequence ID" value="NZ_JAVQLW010000001.1"/>
</dbReference>
<keyword evidence="4 10" id="KW-0812">Transmembrane</keyword>
<comment type="similarity">
    <text evidence="2">Belongs to the UPF0053 family. Hemolysin C subfamily.</text>
</comment>
<keyword evidence="7 9" id="KW-0129">CBS domain</keyword>
<proteinExistence type="inferred from homology"/>
<name>A0ABU2HN46_9RHOB</name>
<dbReference type="PROSITE" id="PS51371">
    <property type="entry name" value="CBS"/>
    <property type="match status" value="2"/>
</dbReference>
<evidence type="ECO:0000256" key="10">
    <source>
        <dbReference type="PROSITE-ProRule" id="PRU01193"/>
    </source>
</evidence>
<dbReference type="PROSITE" id="PS51846">
    <property type="entry name" value="CNNM"/>
    <property type="match status" value="1"/>
</dbReference>
<feature type="transmembrane region" description="Helical" evidence="11">
    <location>
        <begin position="6"/>
        <end position="26"/>
    </location>
</feature>
<dbReference type="CDD" id="cd04590">
    <property type="entry name" value="CBS_pair_CorC_HlyC_assoc"/>
    <property type="match status" value="1"/>
</dbReference>
<evidence type="ECO:0000259" key="12">
    <source>
        <dbReference type="PROSITE" id="PS51371"/>
    </source>
</evidence>
<gene>
    <name evidence="14" type="ORF">RGQ15_02545</name>
</gene>
<organism evidence="14 15">
    <name type="scientific">Paracoccus aurantius</name>
    <dbReference type="NCBI Taxonomy" id="3073814"/>
    <lineage>
        <taxon>Bacteria</taxon>
        <taxon>Pseudomonadati</taxon>
        <taxon>Pseudomonadota</taxon>
        <taxon>Alphaproteobacteria</taxon>
        <taxon>Rhodobacterales</taxon>
        <taxon>Paracoccaceae</taxon>
        <taxon>Paracoccus</taxon>
    </lineage>
</organism>
<dbReference type="Gene3D" id="3.10.580.10">
    <property type="entry name" value="CBS-domain"/>
    <property type="match status" value="1"/>
</dbReference>
<reference evidence="15" key="1">
    <citation type="submission" date="2023-07" db="EMBL/GenBank/DDBJ databases">
        <title>Paracoccus sp. MBLB3053 whole genome sequence.</title>
        <authorList>
            <person name="Hwang C.Y."/>
            <person name="Cho E.-S."/>
            <person name="Seo M.-J."/>
        </authorList>
    </citation>
    <scope>NUCLEOTIDE SEQUENCE [LARGE SCALE GENOMIC DNA]</scope>
    <source>
        <strain evidence="15">MBLB3053</strain>
    </source>
</reference>
<dbReference type="Proteomes" id="UP001269144">
    <property type="component" value="Unassembled WGS sequence"/>
</dbReference>
<evidence type="ECO:0000256" key="2">
    <source>
        <dbReference type="ARBA" id="ARBA00006446"/>
    </source>
</evidence>
<evidence type="ECO:0000256" key="7">
    <source>
        <dbReference type="ARBA" id="ARBA00023122"/>
    </source>
</evidence>
<feature type="domain" description="CBS" evidence="12">
    <location>
        <begin position="279"/>
        <end position="340"/>
    </location>
</feature>
<dbReference type="PANTHER" id="PTHR43099">
    <property type="entry name" value="UPF0053 PROTEIN YRKA"/>
    <property type="match status" value="1"/>
</dbReference>
<evidence type="ECO:0000256" key="6">
    <source>
        <dbReference type="ARBA" id="ARBA00022989"/>
    </source>
</evidence>
<evidence type="ECO:0000256" key="4">
    <source>
        <dbReference type="ARBA" id="ARBA00022692"/>
    </source>
</evidence>
<dbReference type="InterPro" id="IPR046342">
    <property type="entry name" value="CBS_dom_sf"/>
</dbReference>
<protein>
    <submittedName>
        <fullName evidence="14">Hemolysin family protein</fullName>
    </submittedName>
</protein>
<dbReference type="InterPro" id="IPR016169">
    <property type="entry name" value="FAD-bd_PCMH_sub2"/>
</dbReference>
<keyword evidence="15" id="KW-1185">Reference proteome</keyword>
<evidence type="ECO:0000313" key="14">
    <source>
        <dbReference type="EMBL" id="MDS9466454.1"/>
    </source>
</evidence>
<keyword evidence="6 10" id="KW-1133">Transmembrane helix</keyword>
<evidence type="ECO:0000256" key="11">
    <source>
        <dbReference type="SAM" id="Phobius"/>
    </source>
</evidence>
<dbReference type="Gene3D" id="3.30.465.10">
    <property type="match status" value="1"/>
</dbReference>
<evidence type="ECO:0000256" key="5">
    <source>
        <dbReference type="ARBA" id="ARBA00022737"/>
    </source>
</evidence>
<evidence type="ECO:0000313" key="15">
    <source>
        <dbReference type="Proteomes" id="UP001269144"/>
    </source>
</evidence>
<dbReference type="SMART" id="SM01091">
    <property type="entry name" value="CorC_HlyC"/>
    <property type="match status" value="1"/>
</dbReference>
<feature type="domain" description="CNNM transmembrane" evidence="13">
    <location>
        <begin position="1"/>
        <end position="198"/>
    </location>
</feature>
<dbReference type="Pfam" id="PF03471">
    <property type="entry name" value="CorC_HlyC"/>
    <property type="match status" value="1"/>
</dbReference>
<feature type="domain" description="CBS" evidence="12">
    <location>
        <begin position="217"/>
        <end position="276"/>
    </location>
</feature>
<evidence type="ECO:0000259" key="13">
    <source>
        <dbReference type="PROSITE" id="PS51846"/>
    </source>
</evidence>
<feature type="transmembrane region" description="Helical" evidence="11">
    <location>
        <begin position="63"/>
        <end position="85"/>
    </location>
</feature>
<dbReference type="SUPFAM" id="SSF56176">
    <property type="entry name" value="FAD-binding/transporter-associated domain-like"/>
    <property type="match status" value="1"/>
</dbReference>
<keyword evidence="8 10" id="KW-0472">Membrane</keyword>
<dbReference type="InterPro" id="IPR000644">
    <property type="entry name" value="CBS_dom"/>
</dbReference>